<proteinExistence type="predicted"/>
<feature type="coiled-coil region" evidence="1">
    <location>
        <begin position="50"/>
        <end position="77"/>
    </location>
</feature>
<dbReference type="AlphaFoldDB" id="A0A0M0JXU0"/>
<name>A0A0M0JXU0_9EUKA</name>
<keyword evidence="4" id="KW-1185">Reference proteome</keyword>
<keyword evidence="1" id="KW-0175">Coiled coil</keyword>
<evidence type="ECO:0000256" key="2">
    <source>
        <dbReference type="SAM" id="MobiDB-lite"/>
    </source>
</evidence>
<evidence type="ECO:0000313" key="3">
    <source>
        <dbReference type="EMBL" id="KOO31122.1"/>
    </source>
</evidence>
<evidence type="ECO:0000256" key="1">
    <source>
        <dbReference type="SAM" id="Coils"/>
    </source>
</evidence>
<feature type="region of interest" description="Disordered" evidence="2">
    <location>
        <begin position="661"/>
        <end position="782"/>
    </location>
</feature>
<dbReference type="Proteomes" id="UP000037460">
    <property type="component" value="Unassembled WGS sequence"/>
</dbReference>
<protein>
    <submittedName>
        <fullName evidence="3">Uncharacterized protein</fullName>
    </submittedName>
</protein>
<accession>A0A0M0JXU0</accession>
<gene>
    <name evidence="3" type="ORF">Ctob_002278</name>
</gene>
<feature type="coiled-coil region" evidence="1">
    <location>
        <begin position="598"/>
        <end position="643"/>
    </location>
</feature>
<feature type="compositionally biased region" description="Polar residues" evidence="2">
    <location>
        <begin position="723"/>
        <end position="738"/>
    </location>
</feature>
<organism evidence="3 4">
    <name type="scientific">Chrysochromulina tobinii</name>
    <dbReference type="NCBI Taxonomy" id="1460289"/>
    <lineage>
        <taxon>Eukaryota</taxon>
        <taxon>Haptista</taxon>
        <taxon>Haptophyta</taxon>
        <taxon>Prymnesiophyceae</taxon>
        <taxon>Prymnesiales</taxon>
        <taxon>Chrysochromulinaceae</taxon>
        <taxon>Chrysochromulina</taxon>
    </lineage>
</organism>
<sequence length="812" mass="91744">MAGGLATVVELNEPATYEPPISTEEQLECEVQMELQLMRARKEQQAFIAEEAAKARAEELKLEAREAKERARVAEEKLHAQFQAQKTREKAAHEAKMAAMSEDQLLNMQITDMLSTDLQTFYSSLELANMSMAATDIQINKIQDSLKEDRATETDQIAEHERNIKSIDSMLLHVDAYGDKCSQLKNEVNQLVTMETQRRMDTHGITGRVRREVAEAQDRLAKQTEKLHNMHRELKKMYSEYHSMEKQQETQYNAVSSEVVAKKLNLELVEQRMALLRSEQTKLQEQVANTRIVEAKMQRVSTTTAQVEEIKTKMALDDHAMAACKAREAELAAEERLAEAQMECKLRIFEADKDSLRSLITMQETFRIGDLVVMFEGQGDAKDPFAKKMLESTRSLVEQSLDESKGRLALIERAESAYTQKYDEAKSLRASHMRQKRAERQALATAHIGRQRFLSEKMSQLEIEEKQLEHLTRTRQDNKEIIKMMQTEIDLTQAALNDRQHELTSATYLKKGFGTQLESLKTANKLNLARMRVAIDSESRVLAEQQSYVDSLLVGMKLDVTAVEETQEEATEAAEAPPQGRHGLALAHSHELAVRKLVDDLKSRRVELVEALRASQDKVAAAEKKAQNALANVDEERVTLQHEISKLQQYRLSIETKLAKIRAPEGSQTDSPKKLPTIQRAEGDQTDAPTTPTIQRPERDQAKTPTSTTEVELKPPSLEATPYRTTNKLLVTSDTFAQPLSPSSPSRRRVLPVGMGSELDDEANSPMYNPDLKPDLEHTSARRASIRSRITAAEKGNLPMGVKRIAFETTED</sequence>
<evidence type="ECO:0000313" key="4">
    <source>
        <dbReference type="Proteomes" id="UP000037460"/>
    </source>
</evidence>
<feature type="coiled-coil region" evidence="1">
    <location>
        <begin position="213"/>
        <end position="286"/>
    </location>
</feature>
<dbReference type="EMBL" id="JWZX01002081">
    <property type="protein sequence ID" value="KOO31122.1"/>
    <property type="molecule type" value="Genomic_DNA"/>
</dbReference>
<comment type="caution">
    <text evidence="3">The sequence shown here is derived from an EMBL/GenBank/DDBJ whole genome shotgun (WGS) entry which is preliminary data.</text>
</comment>
<reference evidence="4" key="1">
    <citation type="journal article" date="2015" name="PLoS Genet.">
        <title>Genome Sequence and Transcriptome Analyses of Chrysochromulina tobin: Metabolic Tools for Enhanced Algal Fitness in the Prominent Order Prymnesiales (Haptophyceae).</title>
        <authorList>
            <person name="Hovde B.T."/>
            <person name="Deodato C.R."/>
            <person name="Hunsperger H.M."/>
            <person name="Ryken S.A."/>
            <person name="Yost W."/>
            <person name="Jha R.K."/>
            <person name="Patterson J."/>
            <person name="Monnat R.J. Jr."/>
            <person name="Barlow S.B."/>
            <person name="Starkenburg S.R."/>
            <person name="Cattolico R.A."/>
        </authorList>
    </citation>
    <scope>NUCLEOTIDE SEQUENCE</scope>
    <source>
        <strain evidence="4">CCMP291</strain>
    </source>
</reference>